<evidence type="ECO:0000313" key="2">
    <source>
        <dbReference type="EMBL" id="QNH60814.1"/>
    </source>
</evidence>
<organism evidence="2 3">
    <name type="scientific">Hymenobacter sediminicola</name>
    <dbReference type="NCBI Taxonomy" id="2761579"/>
    <lineage>
        <taxon>Bacteria</taxon>
        <taxon>Pseudomonadati</taxon>
        <taxon>Bacteroidota</taxon>
        <taxon>Cytophagia</taxon>
        <taxon>Cytophagales</taxon>
        <taxon>Hymenobacteraceae</taxon>
        <taxon>Hymenobacter</taxon>
    </lineage>
</organism>
<dbReference type="NCBIfam" id="TIGR04183">
    <property type="entry name" value="Por_Secre_tail"/>
    <property type="match status" value="1"/>
</dbReference>
<evidence type="ECO:0000256" key="1">
    <source>
        <dbReference type="SAM" id="MobiDB-lite"/>
    </source>
</evidence>
<dbReference type="PANTHER" id="PTHR12223">
    <property type="entry name" value="VESICULAR MANNOSE-BINDING LECTIN"/>
    <property type="match status" value="1"/>
</dbReference>
<name>A0A7G7W371_9BACT</name>
<dbReference type="GO" id="GO:0005537">
    <property type="term" value="F:D-mannose binding"/>
    <property type="evidence" value="ECO:0007669"/>
    <property type="project" value="TreeGrafter"/>
</dbReference>
<dbReference type="InterPro" id="IPR013320">
    <property type="entry name" value="ConA-like_dom_sf"/>
</dbReference>
<feature type="region of interest" description="Disordered" evidence="1">
    <location>
        <begin position="586"/>
        <end position="621"/>
    </location>
</feature>
<dbReference type="InterPro" id="IPR051136">
    <property type="entry name" value="Intracellular_Lectin-GPT"/>
</dbReference>
<protein>
    <submittedName>
        <fullName evidence="2">T9SS type A sorting domain-containing protein</fullName>
    </submittedName>
</protein>
<dbReference type="GO" id="GO:0004553">
    <property type="term" value="F:hydrolase activity, hydrolyzing O-glycosyl compounds"/>
    <property type="evidence" value="ECO:0007669"/>
    <property type="project" value="UniProtKB-ARBA"/>
</dbReference>
<accession>A0A7G7W371</accession>
<sequence>MKALFTFWQSGHFLKWYFPFAVLLGGLLGISGQAHAQFPRLETFRNSTATGWTIGGSAYLTDNGSTGGDAAGEGYLRLTQATTYQAGYAIDNSSFPATQGFSISFEYFAYGGTTPGADGFSVFLIDGSTQNFTIGASGGSLGYAQKTDIPGVSNGYIGIGIDEWGNYSNPTEGRNGGINSGSLTPDAVAIRGAGNGAGTDQYPYLTGTQSLPFSLDVATPRAQNGSSDYRRAFIDVIASGGTYRITIRIQHGTDVTTTISNYVVSAPPSTLRVGFSGATGGSTNIHEIRNLQIVLPPVAANDQAVTLLDTNVSFDVVGNDQAPGSSIDAASVDLNPSQSGIQNTYTVAGEGTFSVNAVGVVTFDPTPTFAGVVRIPYRVNSILNSTSNLANLTVRVATTCATPGKDGPGTLTASSILNTYFPGTASVAAGSSTVTVGTAAAGTTPISAGDLVLLMQMQGATITTANDASYGANNATGTGNSTTDFTAGQYEYGIAAADLPLAGGTLQLVGGLTRSYQNLDYDDASNPTGQRRFQVIRVPQFSDLDVSGTASGTPAWNGSTGGVLALDVAGLTSFASGSVVDLTAKGFRGGGGRATNGSTTAMGSDYRRGNSGAHGAKGEGTAGTPQFVYNGTGIVNGGLAGYRNGFTGRGAPGNAGGGAVDFTPASNSGNAGGAGGGNAGTGGLGGYGFGSSNTGAQALGGAAVALASTTRITMGGGGGAGSANGTGSGNSNFTAASGGLGGGILLLRTGTVSGTGTLRANGGNAPGTAADAEGAGGAGAGGSIVVLANLTSGLSNLTLQANGGTGGSANTAAAGNYGPGGGGGGGFVYTNGAATTSVAGGAAGRTSNGNVVFGATSGNAGTSFTTAGRGIPYTIAGAGGCLPELNTTLATSTPTLTRSGGAGSSVAPATYSLTVSNTGGGSATGVAARVTLPAGLFGYDASGPTSVTIWRADGSTFTPTGYTTPAGGTNTPAFGNIFLPSDATLLISFRATVAASALDEVFYQASAAVTYADPTRDQTTDLVSPGATYTSGGPVEGSNYASASNTTEDVRIARPLPVELAIFEAKASGTDALLTWVTASEKNNARFEVERSLNGTAFERIGSVQGQGTTSRRTSYRYTDGGVGKLGLQVVYYRLRQVDNDEGSSLSPVRVASFKVGKGVVSLYPNPAPAQATLDLTGLPTGVYQGEILDLTGRSILAMPLQGATTQQLQLTNLPAGTYLLSLRGQGQNLMLPLVHKQ</sequence>
<dbReference type="PANTHER" id="PTHR12223:SF28">
    <property type="entry name" value="LECTIN, MANNOSE BINDING 1 LIKE"/>
    <property type="match status" value="1"/>
</dbReference>
<dbReference type="Proteomes" id="UP000515489">
    <property type="component" value="Chromosome"/>
</dbReference>
<dbReference type="GO" id="GO:0005975">
    <property type="term" value="P:carbohydrate metabolic process"/>
    <property type="evidence" value="ECO:0007669"/>
    <property type="project" value="UniProtKB-ARBA"/>
</dbReference>
<proteinExistence type="predicted"/>
<dbReference type="GO" id="GO:0030134">
    <property type="term" value="C:COPII-coated ER to Golgi transport vesicle"/>
    <property type="evidence" value="ECO:0007669"/>
    <property type="project" value="TreeGrafter"/>
</dbReference>
<dbReference type="RefSeq" id="WP_185886745.1">
    <property type="nucleotide sequence ID" value="NZ_CP060202.1"/>
</dbReference>
<dbReference type="InterPro" id="IPR026444">
    <property type="entry name" value="Secre_tail"/>
</dbReference>
<reference evidence="2 3" key="1">
    <citation type="submission" date="2020-08" db="EMBL/GenBank/DDBJ databases">
        <title>Hymenobacter sp. S2-20-2 genome sequencing.</title>
        <authorList>
            <person name="Jin L."/>
        </authorList>
    </citation>
    <scope>NUCLEOTIDE SEQUENCE [LARGE SCALE GENOMIC DNA]</scope>
    <source>
        <strain evidence="2 3">S2-20-2</strain>
    </source>
</reference>
<keyword evidence="3" id="KW-1185">Reference proteome</keyword>
<dbReference type="AlphaFoldDB" id="A0A7G7W371"/>
<gene>
    <name evidence="2" type="ORF">H4317_11495</name>
</gene>
<dbReference type="GO" id="GO:0006888">
    <property type="term" value="P:endoplasmic reticulum to Golgi vesicle-mediated transport"/>
    <property type="evidence" value="ECO:0007669"/>
    <property type="project" value="TreeGrafter"/>
</dbReference>
<dbReference type="KEGG" id="hsk:H4317_11495"/>
<dbReference type="Gene3D" id="2.60.120.200">
    <property type="match status" value="1"/>
</dbReference>
<dbReference type="SUPFAM" id="SSF49899">
    <property type="entry name" value="Concanavalin A-like lectins/glucanases"/>
    <property type="match status" value="1"/>
</dbReference>
<evidence type="ECO:0000313" key="3">
    <source>
        <dbReference type="Proteomes" id="UP000515489"/>
    </source>
</evidence>
<dbReference type="EMBL" id="CP060202">
    <property type="protein sequence ID" value="QNH60814.1"/>
    <property type="molecule type" value="Genomic_DNA"/>
</dbReference>